<keyword evidence="6" id="KW-0460">Magnesium</keyword>
<gene>
    <name evidence="9" type="ORF">C7B45_08870</name>
</gene>
<evidence type="ECO:0000256" key="2">
    <source>
        <dbReference type="ARBA" id="ARBA00022679"/>
    </source>
</evidence>
<dbReference type="InterPro" id="IPR043519">
    <property type="entry name" value="NT_sf"/>
</dbReference>
<keyword evidence="5" id="KW-0479">Metal-binding</keyword>
<evidence type="ECO:0000259" key="8">
    <source>
        <dbReference type="Pfam" id="PF01743"/>
    </source>
</evidence>
<dbReference type="AlphaFoldDB" id="A0A2T2WI24"/>
<dbReference type="SUPFAM" id="SSF81891">
    <property type="entry name" value="Poly A polymerase C-terminal region-like"/>
    <property type="match status" value="1"/>
</dbReference>
<evidence type="ECO:0000256" key="3">
    <source>
        <dbReference type="ARBA" id="ARBA00022694"/>
    </source>
</evidence>
<dbReference type="Gene3D" id="1.10.3090.10">
    <property type="entry name" value="cca-adding enzyme, domain 2"/>
    <property type="match status" value="1"/>
</dbReference>
<accession>A0A2T2WI24</accession>
<keyword evidence="2 7" id="KW-0808">Transferase</keyword>
<evidence type="ECO:0000256" key="6">
    <source>
        <dbReference type="ARBA" id="ARBA00022842"/>
    </source>
</evidence>
<dbReference type="GO" id="GO:0000049">
    <property type="term" value="F:tRNA binding"/>
    <property type="evidence" value="ECO:0007669"/>
    <property type="project" value="TreeGrafter"/>
</dbReference>
<dbReference type="GO" id="GO:0016779">
    <property type="term" value="F:nucleotidyltransferase activity"/>
    <property type="evidence" value="ECO:0007669"/>
    <property type="project" value="UniProtKB-KW"/>
</dbReference>
<comment type="similarity">
    <text evidence="7">Belongs to the tRNA nucleotidyltransferase/poly(A) polymerase family.</text>
</comment>
<evidence type="ECO:0000313" key="10">
    <source>
        <dbReference type="Proteomes" id="UP000241848"/>
    </source>
</evidence>
<dbReference type="Gene3D" id="3.30.460.10">
    <property type="entry name" value="Beta Polymerase, domain 2"/>
    <property type="match status" value="1"/>
</dbReference>
<dbReference type="GO" id="GO:0008033">
    <property type="term" value="P:tRNA processing"/>
    <property type="evidence" value="ECO:0007669"/>
    <property type="project" value="UniProtKB-KW"/>
</dbReference>
<dbReference type="InterPro" id="IPR002646">
    <property type="entry name" value="PolA_pol_head_dom"/>
</dbReference>
<evidence type="ECO:0000256" key="7">
    <source>
        <dbReference type="RuleBase" id="RU003953"/>
    </source>
</evidence>
<keyword evidence="4" id="KW-0548">Nucleotidyltransferase</keyword>
<dbReference type="SUPFAM" id="SSF81301">
    <property type="entry name" value="Nucleotidyltransferase"/>
    <property type="match status" value="1"/>
</dbReference>
<keyword evidence="7" id="KW-0694">RNA-binding</keyword>
<dbReference type="PANTHER" id="PTHR46173">
    <property type="entry name" value="CCA TRNA NUCLEOTIDYLTRANSFERASE 1, MITOCHONDRIAL"/>
    <property type="match status" value="1"/>
</dbReference>
<protein>
    <submittedName>
        <fullName evidence="9">CCA tRNA nucleotidyltransferase</fullName>
    </submittedName>
</protein>
<dbReference type="EMBL" id="PXYV01000025">
    <property type="protein sequence ID" value="PSR21888.1"/>
    <property type="molecule type" value="Genomic_DNA"/>
</dbReference>
<comment type="cofactor">
    <cofactor evidence="1">
        <name>Mg(2+)</name>
        <dbReference type="ChEBI" id="CHEBI:18420"/>
    </cofactor>
</comment>
<organism evidence="9 10">
    <name type="scientific">Sulfobacillus acidophilus</name>
    <dbReference type="NCBI Taxonomy" id="53633"/>
    <lineage>
        <taxon>Bacteria</taxon>
        <taxon>Bacillati</taxon>
        <taxon>Bacillota</taxon>
        <taxon>Clostridia</taxon>
        <taxon>Eubacteriales</taxon>
        <taxon>Clostridiales Family XVII. Incertae Sedis</taxon>
        <taxon>Sulfobacillus</taxon>
    </lineage>
</organism>
<dbReference type="Proteomes" id="UP000241848">
    <property type="component" value="Unassembled WGS sequence"/>
</dbReference>
<proteinExistence type="inferred from homology"/>
<evidence type="ECO:0000313" key="9">
    <source>
        <dbReference type="EMBL" id="PSR21888.1"/>
    </source>
</evidence>
<evidence type="ECO:0000256" key="1">
    <source>
        <dbReference type="ARBA" id="ARBA00001946"/>
    </source>
</evidence>
<comment type="caution">
    <text evidence="9">The sequence shown here is derived from an EMBL/GenBank/DDBJ whole genome shotgun (WGS) entry which is preliminary data.</text>
</comment>
<keyword evidence="3" id="KW-0819">tRNA processing</keyword>
<evidence type="ECO:0000256" key="4">
    <source>
        <dbReference type="ARBA" id="ARBA00022695"/>
    </source>
</evidence>
<evidence type="ECO:0000256" key="5">
    <source>
        <dbReference type="ARBA" id="ARBA00022723"/>
    </source>
</evidence>
<dbReference type="GO" id="GO:0046872">
    <property type="term" value="F:metal ion binding"/>
    <property type="evidence" value="ECO:0007669"/>
    <property type="project" value="UniProtKB-KW"/>
</dbReference>
<reference evidence="9 10" key="1">
    <citation type="journal article" date="2014" name="BMC Genomics">
        <title>Comparison of environmental and isolate Sulfobacillus genomes reveals diverse carbon, sulfur, nitrogen, and hydrogen metabolisms.</title>
        <authorList>
            <person name="Justice N.B."/>
            <person name="Norman A."/>
            <person name="Brown C.T."/>
            <person name="Singh A."/>
            <person name="Thomas B.C."/>
            <person name="Banfield J.F."/>
        </authorList>
    </citation>
    <scope>NUCLEOTIDE SEQUENCE [LARGE SCALE GENOMIC DNA]</scope>
    <source>
        <strain evidence="9">AMDSBA3</strain>
    </source>
</reference>
<feature type="domain" description="Poly A polymerase head" evidence="8">
    <location>
        <begin position="28"/>
        <end position="148"/>
    </location>
</feature>
<dbReference type="InterPro" id="IPR050264">
    <property type="entry name" value="Bact_CCA-adding_enz_type3_sf"/>
</dbReference>
<dbReference type="PANTHER" id="PTHR46173:SF1">
    <property type="entry name" value="CCA TRNA NUCLEOTIDYLTRANSFERASE 1, MITOCHONDRIAL"/>
    <property type="match status" value="1"/>
</dbReference>
<name>A0A2T2WI24_9FIRM</name>
<sequence>MIEHIKRMPLTSEVRDIMRAVRQRGGEVYVVGGAVRDWAWEPGSFNANTVDWDLTTNLSPDILEALAVSKHPGMQFGTFRLGAHVEVTIMRREGIYADHRHPANIASAAGIEDDLRRRDFTANAVAYDGSRVVASADALHDLRDRRLRTVGDPTLRFREDPLRMLRLLRFSGNYDRIGVDSKTWLTLLAMRDEVRLVSRERRLQEFVKFLKSPLHRWYKWHQAGMDQALEWSHGECAPSLDVAWMMAPEHPAARIAVYRMMTAGTCRGLDIWAQNWPLPRSWRAGLTALSASPDPTIWADLARIPYQRQAWMFRELAAAQGMDRSTLNVLQLAVSPAEIQKRWGISGAALGQVVRCLYELIAHDPTRNDRAQLGLAIETCAKSRQE</sequence>
<dbReference type="Pfam" id="PF01743">
    <property type="entry name" value="PolyA_pol"/>
    <property type="match status" value="1"/>
</dbReference>